<gene>
    <name evidence="2" type="ORF">SAMN05444422_109225</name>
</gene>
<name>A0A1I1JWN6_NATHA</name>
<dbReference type="Pfam" id="PF25921">
    <property type="entry name" value="DUF7967"/>
    <property type="match status" value="1"/>
</dbReference>
<organism evidence="2 3">
    <name type="scientific">Natronobacterium haloterrestre</name>
    <name type="common">Halobiforma haloterrestris</name>
    <dbReference type="NCBI Taxonomy" id="148448"/>
    <lineage>
        <taxon>Archaea</taxon>
        <taxon>Methanobacteriati</taxon>
        <taxon>Methanobacteriota</taxon>
        <taxon>Stenosarchaea group</taxon>
        <taxon>Halobacteria</taxon>
        <taxon>Halobacteriales</taxon>
        <taxon>Natrialbaceae</taxon>
        <taxon>Natronobacterium</taxon>
    </lineage>
</organism>
<dbReference type="OrthoDB" id="197006at2157"/>
<dbReference type="EMBL" id="FOKW01000009">
    <property type="protein sequence ID" value="SFC52392.1"/>
    <property type="molecule type" value="Genomic_DNA"/>
</dbReference>
<evidence type="ECO:0000259" key="1">
    <source>
        <dbReference type="Pfam" id="PF25921"/>
    </source>
</evidence>
<dbReference type="RefSeq" id="WP_089789274.1">
    <property type="nucleotide sequence ID" value="NZ_FOKW01000009.1"/>
</dbReference>
<evidence type="ECO:0000313" key="3">
    <source>
        <dbReference type="Proteomes" id="UP000199161"/>
    </source>
</evidence>
<reference evidence="3" key="1">
    <citation type="submission" date="2016-10" db="EMBL/GenBank/DDBJ databases">
        <authorList>
            <person name="Varghese N."/>
            <person name="Submissions S."/>
        </authorList>
    </citation>
    <scope>NUCLEOTIDE SEQUENCE [LARGE SCALE GENOMIC DNA]</scope>
    <source>
        <strain evidence="3">DSM 13078</strain>
    </source>
</reference>
<accession>A0A1I1JWN6</accession>
<proteinExistence type="predicted"/>
<dbReference type="AlphaFoldDB" id="A0A1I1JWN6"/>
<keyword evidence="3" id="KW-1185">Reference proteome</keyword>
<protein>
    <recommendedName>
        <fullName evidence="1">DUF7967 domain-containing protein</fullName>
    </recommendedName>
</protein>
<dbReference type="Proteomes" id="UP000199161">
    <property type="component" value="Unassembled WGS sequence"/>
</dbReference>
<feature type="domain" description="DUF7967" evidence="1">
    <location>
        <begin position="5"/>
        <end position="88"/>
    </location>
</feature>
<dbReference type="InterPro" id="IPR058273">
    <property type="entry name" value="DUF7967"/>
</dbReference>
<evidence type="ECO:0000313" key="2">
    <source>
        <dbReference type="EMBL" id="SFC52392.1"/>
    </source>
</evidence>
<sequence length="88" mass="9873">MSPEADEIRVWLVERGYNNRDLIVLKYATPDGERMFRKEVASQALETVTAAKDVSPKNLGPIDEAGVQERYAAEATRMAEKHDPDDPV</sequence>